<sequence>MRPAYRSDIDGLRAIAVLLVVGFHAFPTAVRGGFIGVDVFFVISGFLITSIVCQAVDRGDFSFATFYARRINRIFPALLLVLAACAIGGWFLLFPTDYRDAGKAIGFGAAFLANIALLHDSGYFDTASELNPLLHLWSLGVEEQFYLLWPPVIILAWRWKNGAVVAAVAILVASFATNLLLTPAHPSAAFYLPVTRFWELMTGCLLAIVAAKQTAPLSAVFAQHAAILRNIGAIAGLGLIATGAALIDRSRAFPGWWAVLPVLGAAMLIATGPGTWMARRVLGNRAMVYVGLISYPLYLWHWPVLAAVRIVRLGEEPPPLMKLIAVLVAFGLADLTYRFVEPKIRYRPTRAKTAAVFVAVAVVGLIGAGIFVADGVPSRFSAGVQIVTRDHQAEAMPAFRRGSCFIDSGSRFAGVCDDAASAGQPRIALWGDSHAAQLYPGLHAVQQSEGGFSLSQYTTAACPPIFGYVSVQTPGCTAANDSARERLKASKPDTIILVARQWRDYDGPDRDPAAIDAMIKATLAELRQIGIRRIVVVGKFPSWHTPPRRILAQAYRAEAAGLVTLAEIPTRDRAPRLDRSEAEANERLRAFFTAQGAEFISPTPVYCNQQGCLLAVPGSGTPVTFDGSHLTVASSEFFVRQVARDLLGR</sequence>
<feature type="transmembrane region" description="Helical" evidence="1">
    <location>
        <begin position="35"/>
        <end position="53"/>
    </location>
</feature>
<feature type="transmembrane region" description="Helical" evidence="1">
    <location>
        <begin position="197"/>
        <end position="215"/>
    </location>
</feature>
<evidence type="ECO:0000313" key="5">
    <source>
        <dbReference type="EMBL" id="SSW93037.1"/>
    </source>
</evidence>
<reference evidence="5 6" key="1">
    <citation type="submission" date="2017-08" db="EMBL/GenBank/DDBJ databases">
        <authorList>
            <person name="de Groot N.N."/>
        </authorList>
    </citation>
    <scope>NUCLEOTIDE SEQUENCE [LARGE SCALE GENOMIC DNA]</scope>
    <source>
        <strain evidence="5 6">JA575</strain>
    </source>
</reference>
<dbReference type="Proteomes" id="UP000252631">
    <property type="component" value="Unassembled WGS sequence"/>
</dbReference>
<feature type="transmembrane region" description="Helical" evidence="1">
    <location>
        <begin position="134"/>
        <end position="157"/>
    </location>
</feature>
<evidence type="ECO:0000313" key="7">
    <source>
        <dbReference type="Proteomes" id="UP000256343"/>
    </source>
</evidence>
<dbReference type="GO" id="GO:0016747">
    <property type="term" value="F:acyltransferase activity, transferring groups other than amino-acyl groups"/>
    <property type="evidence" value="ECO:0007669"/>
    <property type="project" value="InterPro"/>
</dbReference>
<dbReference type="PANTHER" id="PTHR23028:SF53">
    <property type="entry name" value="ACYL_TRANSF_3 DOMAIN-CONTAINING PROTEIN"/>
    <property type="match status" value="1"/>
</dbReference>
<dbReference type="Pfam" id="PF19040">
    <property type="entry name" value="SGNH"/>
    <property type="match status" value="1"/>
</dbReference>
<dbReference type="PANTHER" id="PTHR23028">
    <property type="entry name" value="ACETYLTRANSFERASE"/>
    <property type="match status" value="1"/>
</dbReference>
<feature type="transmembrane region" description="Helical" evidence="1">
    <location>
        <begin position="282"/>
        <end position="300"/>
    </location>
</feature>
<accession>A0A336JTG9</accession>
<dbReference type="GO" id="GO:0009103">
    <property type="term" value="P:lipopolysaccharide biosynthetic process"/>
    <property type="evidence" value="ECO:0007669"/>
    <property type="project" value="TreeGrafter"/>
</dbReference>
<dbReference type="OrthoDB" id="9796461at2"/>
<protein>
    <submittedName>
        <fullName evidence="5">Peptidoglycan/LPS O-acetylase OafA/YrhL</fullName>
    </submittedName>
</protein>
<keyword evidence="1" id="KW-1133">Transmembrane helix</keyword>
<gene>
    <name evidence="4" type="ORF">BJ125_1292</name>
    <name evidence="5" type="ORF">SAMN05892882_1292</name>
</gene>
<feature type="transmembrane region" description="Helical" evidence="1">
    <location>
        <begin position="74"/>
        <end position="93"/>
    </location>
</feature>
<organism evidence="5 6">
    <name type="scientific">Rhodopseudomonas pentothenatexigens</name>
    <dbReference type="NCBI Taxonomy" id="999699"/>
    <lineage>
        <taxon>Bacteria</taxon>
        <taxon>Pseudomonadati</taxon>
        <taxon>Pseudomonadota</taxon>
        <taxon>Alphaproteobacteria</taxon>
        <taxon>Hyphomicrobiales</taxon>
        <taxon>Nitrobacteraceae</taxon>
        <taxon>Rhodopseudomonas</taxon>
    </lineage>
</organism>
<feature type="domain" description="Acyltransferase 3" evidence="2">
    <location>
        <begin position="8"/>
        <end position="337"/>
    </location>
</feature>
<dbReference type="EMBL" id="UFQQ01000029">
    <property type="protein sequence ID" value="SSW93037.1"/>
    <property type="molecule type" value="Genomic_DNA"/>
</dbReference>
<dbReference type="AlphaFoldDB" id="A0A336JTG9"/>
<dbReference type="Pfam" id="PF01757">
    <property type="entry name" value="Acyl_transf_3"/>
    <property type="match status" value="1"/>
</dbReference>
<feature type="transmembrane region" description="Helical" evidence="1">
    <location>
        <begin position="164"/>
        <end position="185"/>
    </location>
</feature>
<evidence type="ECO:0000259" key="3">
    <source>
        <dbReference type="Pfam" id="PF19040"/>
    </source>
</evidence>
<dbReference type="InterPro" id="IPR002656">
    <property type="entry name" value="Acyl_transf_3_dom"/>
</dbReference>
<dbReference type="EMBL" id="QRDT01000029">
    <property type="protein sequence ID" value="RED25818.1"/>
    <property type="molecule type" value="Genomic_DNA"/>
</dbReference>
<proteinExistence type="predicted"/>
<feature type="transmembrane region" description="Helical" evidence="1">
    <location>
        <begin position="320"/>
        <end position="340"/>
    </location>
</feature>
<feature type="transmembrane region" description="Helical" evidence="1">
    <location>
        <begin position="253"/>
        <end position="270"/>
    </location>
</feature>
<feature type="transmembrane region" description="Helical" evidence="1">
    <location>
        <begin position="352"/>
        <end position="373"/>
    </location>
</feature>
<name>A0A336JTG9_9BRAD</name>
<evidence type="ECO:0000313" key="4">
    <source>
        <dbReference type="EMBL" id="RED25818.1"/>
    </source>
</evidence>
<dbReference type="InterPro" id="IPR050879">
    <property type="entry name" value="Acyltransferase_3"/>
</dbReference>
<dbReference type="InterPro" id="IPR043968">
    <property type="entry name" value="SGNH"/>
</dbReference>
<keyword evidence="1" id="KW-0472">Membrane</keyword>
<evidence type="ECO:0000256" key="1">
    <source>
        <dbReference type="SAM" id="Phobius"/>
    </source>
</evidence>
<evidence type="ECO:0000259" key="2">
    <source>
        <dbReference type="Pfam" id="PF01757"/>
    </source>
</evidence>
<evidence type="ECO:0000313" key="6">
    <source>
        <dbReference type="Proteomes" id="UP000252631"/>
    </source>
</evidence>
<keyword evidence="1" id="KW-0812">Transmembrane</keyword>
<feature type="transmembrane region" description="Helical" evidence="1">
    <location>
        <begin position="12"/>
        <end position="29"/>
    </location>
</feature>
<feature type="transmembrane region" description="Helical" evidence="1">
    <location>
        <begin position="227"/>
        <end position="247"/>
    </location>
</feature>
<feature type="domain" description="SGNH" evidence="3">
    <location>
        <begin position="413"/>
        <end position="643"/>
    </location>
</feature>
<keyword evidence="7" id="KW-1185">Reference proteome</keyword>
<reference evidence="4 7" key="2">
    <citation type="submission" date="2018-07" db="EMBL/GenBank/DDBJ databases">
        <title>Genomic Encyclopedia of Archaeal and Bacterial Type Strains, Phase II (KMG-II): from individual species to whole genera.</title>
        <authorList>
            <person name="Goeker M."/>
        </authorList>
    </citation>
    <scope>NUCLEOTIDE SEQUENCE [LARGE SCALE GENOMIC DNA]</scope>
    <source>
        <strain evidence="4 7">JA575</strain>
    </source>
</reference>
<dbReference type="RefSeq" id="WP_114360449.1">
    <property type="nucleotide sequence ID" value="NZ_QRDT01000029.1"/>
</dbReference>
<dbReference type="GO" id="GO:0016020">
    <property type="term" value="C:membrane"/>
    <property type="evidence" value="ECO:0007669"/>
    <property type="project" value="TreeGrafter"/>
</dbReference>
<dbReference type="Proteomes" id="UP000256343">
    <property type="component" value="Unassembled WGS sequence"/>
</dbReference>